<dbReference type="Gene3D" id="3.60.15.10">
    <property type="entry name" value="Ribonuclease Z/Hydroxyacylglutathione hydrolase-like"/>
    <property type="match status" value="2"/>
</dbReference>
<dbReference type="PANTHER" id="PTHR12553:SF49">
    <property type="entry name" value="ZINC PHOSPHODIESTERASE ELAC PROTEIN 2"/>
    <property type="match status" value="1"/>
</dbReference>
<evidence type="ECO:0000259" key="12">
    <source>
        <dbReference type="Pfam" id="PF13691"/>
    </source>
</evidence>
<sequence>MNEMSFISKVKNKAFFDKFQARRAKSTLMNKADIHVLSNGGSSPSLLVSSEGSAYLFNCGEGLQRSCYANRIKLNNIEHLFVTRLHWPKVSGAYGLSLTLQDVGLPRFTIHSTEGISNFFKSTESFMNFSTGLDCKTNVCDATTEFNDSRFRVKSIVLDGNDHETSRKKAKMMTTLLAFHCSLPDLPGSLDPQRCRELNVPVGPKLALLKSGLDVTLDNGTVVKSSDVCGEKTCGPNFIVIDCPSQQDIQSVVQSQELNRLQKFRSQNGERQIDLVIHFSPEEVIKDTRYKQWIDEFPQQCKQIMLVYSEDCAPASFIDSYRLQYLLRQIEPQLFPTLYMPKNLLEMIEASSSTSSPPQENFQDESKNESQNLEDQDRILLASTFDRFVLRPYKTYERNALEMQVDEVYINAKLEPDYEEAYTNYRSAVADLPVPQAHEPEIVFLGTGSALPSKLRNTSCILVNLNLPERATIILDCGEDSYGQIVRHYGPDGAREILENLKMIYVSHHHADHHIGLIEIIRQRKQTRPKNKLQILLPPGIDAHLNYYNDTFEDLSSTYTITNTKDLKIRSITNDTPCSNPLVVDLCRSLDGLLKNISLVGVEHCANACAVVLDINVDHPNMKTFRLAYSGDARPSQDFAKIGDKCDLLIHEATFDHKETIAAIEKKHSTTSEAIEQGKRMRSKFTILTHFSQKYPKIPYFTEEFDETIGFAFDNMAVRCPTDLVRLPLVKDLLKVVFAKSLSEIDARHHKVEYKRKILSMQGD</sequence>
<dbReference type="Pfam" id="PF23023">
    <property type="entry name" value="Anti-Pycsar_Apyc1"/>
    <property type="match status" value="1"/>
</dbReference>
<evidence type="ECO:0000256" key="7">
    <source>
        <dbReference type="ARBA" id="ARBA00022723"/>
    </source>
</evidence>
<dbReference type="GO" id="GO:0005739">
    <property type="term" value="C:mitochondrion"/>
    <property type="evidence" value="ECO:0007669"/>
    <property type="project" value="TreeGrafter"/>
</dbReference>
<dbReference type="EC" id="3.1.26.11" evidence="4"/>
<dbReference type="InterPro" id="IPR027794">
    <property type="entry name" value="tRNase_Z_dom"/>
</dbReference>
<reference evidence="13" key="1">
    <citation type="submission" date="2018-10" db="EMBL/GenBank/DDBJ databases">
        <title>Transcriptome assembly of Aceria tosichella (Wheat curl mite) Type 2.</title>
        <authorList>
            <person name="Scully E.D."/>
            <person name="Geib S.M."/>
            <person name="Palmer N.A."/>
            <person name="Gupta A.K."/>
            <person name="Sarath G."/>
            <person name="Tatineni S."/>
        </authorList>
    </citation>
    <scope>NUCLEOTIDE SEQUENCE</scope>
    <source>
        <strain evidence="13">LincolnNE</strain>
    </source>
</reference>
<evidence type="ECO:0000256" key="5">
    <source>
        <dbReference type="ARBA" id="ARBA00022694"/>
    </source>
</evidence>
<feature type="domain" description="tRNase Z endonuclease" evidence="12">
    <location>
        <begin position="42"/>
        <end position="92"/>
    </location>
</feature>
<evidence type="ECO:0000256" key="2">
    <source>
        <dbReference type="ARBA" id="ARBA00001947"/>
    </source>
</evidence>
<evidence type="ECO:0000256" key="1">
    <source>
        <dbReference type="ARBA" id="ARBA00000402"/>
    </source>
</evidence>
<dbReference type="GO" id="GO:0042781">
    <property type="term" value="F:3'-tRNA processing endoribonuclease activity"/>
    <property type="evidence" value="ECO:0007669"/>
    <property type="project" value="UniProtKB-EC"/>
</dbReference>
<keyword evidence="8" id="KW-0255">Endonuclease</keyword>
<dbReference type="SUPFAM" id="SSF56281">
    <property type="entry name" value="Metallo-hydrolase/oxidoreductase"/>
    <property type="match status" value="2"/>
</dbReference>
<dbReference type="InterPro" id="IPR047151">
    <property type="entry name" value="RNZ2-like"/>
</dbReference>
<evidence type="ECO:0000256" key="4">
    <source>
        <dbReference type="ARBA" id="ARBA00012477"/>
    </source>
</evidence>
<keyword evidence="7" id="KW-0479">Metal-binding</keyword>
<evidence type="ECO:0000256" key="8">
    <source>
        <dbReference type="ARBA" id="ARBA00022759"/>
    </source>
</evidence>
<keyword evidence="9" id="KW-0378">Hydrolase</keyword>
<evidence type="ECO:0000256" key="10">
    <source>
        <dbReference type="ARBA" id="ARBA00022833"/>
    </source>
</evidence>
<dbReference type="AlphaFoldDB" id="A0A6G1SEK5"/>
<feature type="compositionally biased region" description="Polar residues" evidence="11">
    <location>
        <begin position="350"/>
        <end position="361"/>
    </location>
</feature>
<dbReference type="GO" id="GO:0046872">
    <property type="term" value="F:metal ion binding"/>
    <property type="evidence" value="ECO:0007669"/>
    <property type="project" value="UniProtKB-KW"/>
</dbReference>
<name>A0A6G1SEK5_9ACAR</name>
<dbReference type="GO" id="GO:1990180">
    <property type="term" value="P:mitochondrial tRNA 3'-end processing"/>
    <property type="evidence" value="ECO:0007669"/>
    <property type="project" value="TreeGrafter"/>
</dbReference>
<evidence type="ECO:0000256" key="3">
    <source>
        <dbReference type="ARBA" id="ARBA00007823"/>
    </source>
</evidence>
<evidence type="ECO:0000256" key="6">
    <source>
        <dbReference type="ARBA" id="ARBA00022722"/>
    </source>
</evidence>
<dbReference type="CDD" id="cd07718">
    <property type="entry name" value="RNaseZ_ELAC1_ELAC2-C-term-like_MBL-fold"/>
    <property type="match status" value="1"/>
</dbReference>
<organism evidence="13">
    <name type="scientific">Aceria tosichella</name>
    <name type="common">wheat curl mite</name>
    <dbReference type="NCBI Taxonomy" id="561515"/>
    <lineage>
        <taxon>Eukaryota</taxon>
        <taxon>Metazoa</taxon>
        <taxon>Ecdysozoa</taxon>
        <taxon>Arthropoda</taxon>
        <taxon>Chelicerata</taxon>
        <taxon>Arachnida</taxon>
        <taxon>Acari</taxon>
        <taxon>Acariformes</taxon>
        <taxon>Trombidiformes</taxon>
        <taxon>Prostigmata</taxon>
        <taxon>Eupodina</taxon>
        <taxon>Eriophyoidea</taxon>
        <taxon>Eriophyidae</taxon>
        <taxon>Eriophyinae</taxon>
        <taxon>Aceriini</taxon>
        <taxon>Aceria</taxon>
    </lineage>
</organism>
<dbReference type="EMBL" id="GGYP01003826">
    <property type="protein sequence ID" value="MDE48597.1"/>
    <property type="molecule type" value="Transcribed_RNA"/>
</dbReference>
<proteinExistence type="inferred from homology"/>
<comment type="catalytic activity">
    <reaction evidence="1">
        <text>Endonucleolytic cleavage of RNA, removing extra 3' nucleotides from tRNA precursor, generating 3' termini of tRNAs. A 3'-hydroxy group is left at the tRNA terminus and a 5'-phosphoryl group is left at the trailer molecule.</text>
        <dbReference type="EC" id="3.1.26.11"/>
    </reaction>
</comment>
<comment type="similarity">
    <text evidence="3">Belongs to the RNase Z family.</text>
</comment>
<keyword evidence="5" id="KW-0819">tRNA processing</keyword>
<evidence type="ECO:0000256" key="11">
    <source>
        <dbReference type="SAM" id="MobiDB-lite"/>
    </source>
</evidence>
<keyword evidence="6" id="KW-0540">Nuclease</keyword>
<dbReference type="InterPro" id="IPR036866">
    <property type="entry name" value="RibonucZ/Hydroxyglut_hydro"/>
</dbReference>
<accession>A0A6G1SEK5</accession>
<evidence type="ECO:0000256" key="9">
    <source>
        <dbReference type="ARBA" id="ARBA00022801"/>
    </source>
</evidence>
<dbReference type="PANTHER" id="PTHR12553">
    <property type="entry name" value="ZINC PHOSPHODIESTERASE ELAC PROTEIN 2"/>
    <property type="match status" value="1"/>
</dbReference>
<protein>
    <recommendedName>
        <fullName evidence="4">ribonuclease Z</fullName>
        <ecNumber evidence="4">3.1.26.11</ecNumber>
    </recommendedName>
</protein>
<feature type="region of interest" description="Disordered" evidence="11">
    <location>
        <begin position="350"/>
        <end position="373"/>
    </location>
</feature>
<evidence type="ECO:0000313" key="13">
    <source>
        <dbReference type="EMBL" id="MDE48597.1"/>
    </source>
</evidence>
<comment type="cofactor">
    <cofactor evidence="2">
        <name>Zn(2+)</name>
        <dbReference type="ChEBI" id="CHEBI:29105"/>
    </cofactor>
</comment>
<gene>
    <name evidence="13" type="primary">ELAC2_1</name>
    <name evidence="13" type="ORF">g.9467</name>
</gene>
<keyword evidence="10" id="KW-0862">Zinc</keyword>
<dbReference type="Pfam" id="PF13691">
    <property type="entry name" value="Lactamase_B_4"/>
    <property type="match status" value="1"/>
</dbReference>